<evidence type="ECO:0000313" key="2">
    <source>
        <dbReference type="Proteomes" id="UP000177785"/>
    </source>
</evidence>
<organism evidence="1 2">
    <name type="scientific">Candidatus Ryanbacteria bacterium RIFCSPHIGHO2_01_FULL_48_27</name>
    <dbReference type="NCBI Taxonomy" id="1802115"/>
    <lineage>
        <taxon>Bacteria</taxon>
        <taxon>Candidatus Ryaniibacteriota</taxon>
    </lineage>
</organism>
<proteinExistence type="predicted"/>
<reference evidence="1 2" key="1">
    <citation type="journal article" date="2016" name="Nat. Commun.">
        <title>Thousands of microbial genomes shed light on interconnected biogeochemical processes in an aquifer system.</title>
        <authorList>
            <person name="Anantharaman K."/>
            <person name="Brown C.T."/>
            <person name="Hug L.A."/>
            <person name="Sharon I."/>
            <person name="Castelle C.J."/>
            <person name="Probst A.J."/>
            <person name="Thomas B.C."/>
            <person name="Singh A."/>
            <person name="Wilkins M.J."/>
            <person name="Karaoz U."/>
            <person name="Brodie E.L."/>
            <person name="Williams K.H."/>
            <person name="Hubbard S.S."/>
            <person name="Banfield J.F."/>
        </authorList>
    </citation>
    <scope>NUCLEOTIDE SEQUENCE [LARGE SCALE GENOMIC DNA]</scope>
</reference>
<evidence type="ECO:0000313" key="1">
    <source>
        <dbReference type="EMBL" id="OGZ43788.1"/>
    </source>
</evidence>
<name>A0A1G2G1Q7_9BACT</name>
<gene>
    <name evidence="1" type="ORF">A2756_03275</name>
</gene>
<dbReference type="Proteomes" id="UP000177785">
    <property type="component" value="Unassembled WGS sequence"/>
</dbReference>
<protein>
    <submittedName>
        <fullName evidence="1">Uncharacterized protein</fullName>
    </submittedName>
</protein>
<comment type="caution">
    <text evidence="1">The sequence shown here is derived from an EMBL/GenBank/DDBJ whole genome shotgun (WGS) entry which is preliminary data.</text>
</comment>
<accession>A0A1G2G1Q7</accession>
<dbReference type="AlphaFoldDB" id="A0A1G2G1Q7"/>
<sequence>MFKIMRKILFLSFLALMGYASISFVFSRIVHAAEQECGTYAPFATTLYAPPYDLLSGTSLLHIVCDGADKKIEVGSNDSNTIVYEHGWQYISGAWQPITFSGASRLGGDQSLPWFVGKATAPLSQVQSGANYVVAFTCSSTTGSWRCGCVDGACTKHLWQLQIFTFDTGGTDGGTGGDCSGGSGPIRGKDRVLPSGCVGEPYTYIITDCEGFGLGLGDDGTIAGTVFKNTPGLKMTGPTGRRRTLQGTPTEAGTFKLNIVGRQGTSSCGGQPTMTVSP</sequence>
<dbReference type="STRING" id="1802115.A2756_03275"/>
<dbReference type="EMBL" id="MHNL01000030">
    <property type="protein sequence ID" value="OGZ43788.1"/>
    <property type="molecule type" value="Genomic_DNA"/>
</dbReference>